<keyword evidence="2" id="KW-1185">Reference proteome</keyword>
<dbReference type="EMBL" id="JAHZIK010002298">
    <property type="protein sequence ID" value="MBW7460550.1"/>
    <property type="molecule type" value="Genomic_DNA"/>
</dbReference>
<evidence type="ECO:0000313" key="1">
    <source>
        <dbReference type="EMBL" id="MBW7460550.1"/>
    </source>
</evidence>
<dbReference type="InterPro" id="IPR025681">
    <property type="entry name" value="COOH-NH2_lig"/>
</dbReference>
<proteinExistence type="predicted"/>
<evidence type="ECO:0000313" key="2">
    <source>
        <dbReference type="Proteomes" id="UP001519887"/>
    </source>
</evidence>
<protein>
    <submittedName>
        <fullName evidence="1">Uncharacterized protein</fullName>
    </submittedName>
</protein>
<sequence>TRCLEPLAKAMAGTPAYRELKVYIEPLLEAARRGSIWDVSTDIRQKWRIAPFQ</sequence>
<name>A0ABS7CIL6_9BACL</name>
<comment type="caution">
    <text evidence="1">The sequence shown here is derived from an EMBL/GenBank/DDBJ whole genome shotgun (WGS) entry which is preliminary data.</text>
</comment>
<accession>A0ABS7CIL6</accession>
<dbReference type="Pfam" id="PF14395">
    <property type="entry name" value="COOH-NH2_lig"/>
    <property type="match status" value="1"/>
</dbReference>
<feature type="non-terminal residue" evidence="1">
    <location>
        <position position="1"/>
    </location>
</feature>
<dbReference type="Proteomes" id="UP001519887">
    <property type="component" value="Unassembled WGS sequence"/>
</dbReference>
<gene>
    <name evidence="1" type="ORF">K0U00_41450</name>
</gene>
<organism evidence="1 2">
    <name type="scientific">Paenibacillus sepulcri</name>
    <dbReference type="NCBI Taxonomy" id="359917"/>
    <lineage>
        <taxon>Bacteria</taxon>
        <taxon>Bacillati</taxon>
        <taxon>Bacillota</taxon>
        <taxon>Bacilli</taxon>
        <taxon>Bacillales</taxon>
        <taxon>Paenibacillaceae</taxon>
        <taxon>Paenibacillus</taxon>
    </lineage>
</organism>
<reference evidence="1 2" key="1">
    <citation type="submission" date="2021-07" db="EMBL/GenBank/DDBJ databases">
        <title>Paenibacillus radiodurans sp. nov., isolated from the southeastern edge of Tengger Desert.</title>
        <authorList>
            <person name="Zhang G."/>
        </authorList>
    </citation>
    <scope>NUCLEOTIDE SEQUENCE [LARGE SCALE GENOMIC DNA]</scope>
    <source>
        <strain evidence="1 2">CCM 7311</strain>
    </source>
</reference>